<comment type="caution">
    <text evidence="2">The sequence shown here is derived from an EMBL/GenBank/DDBJ whole genome shotgun (WGS) entry which is preliminary data.</text>
</comment>
<dbReference type="Pfam" id="PF21302">
    <property type="entry name" value="Zn_ribbon_RlmA"/>
    <property type="match status" value="1"/>
</dbReference>
<protein>
    <submittedName>
        <fullName evidence="2">RNA methyltransferase</fullName>
    </submittedName>
</protein>
<feature type="domain" description="23S rRNA (guanine(745)-N(1))-methyltransferase N-terminal" evidence="1">
    <location>
        <begin position="27"/>
        <end position="61"/>
    </location>
</feature>
<dbReference type="SUPFAM" id="SSF53335">
    <property type="entry name" value="S-adenosyl-L-methionine-dependent methyltransferases"/>
    <property type="match status" value="1"/>
</dbReference>
<dbReference type="EMBL" id="JBHSBH010000008">
    <property type="protein sequence ID" value="MFC3996620.1"/>
    <property type="molecule type" value="Genomic_DNA"/>
</dbReference>
<sequence>MTSSTDHRPPAVLGRLRMPPGVLAALACTHCGAGLAPAGNALRCDRGHGFDVAREGYVSLLSGRRPAGTGDTADMVAARRAFQEAGHYAPLARRISGLAGEHAGLTGRPPAGGGLVADVGAGTGHYLAGVLADHPGATGLALDVSKYALRRAAKAHPRAGAAACDAWQGLPVRDRTASALLNVFAPRDGAEFHRVLRADGALIVAGPTTRHLAELIAALGLVTVDPRKEERIDRTLGDRFVRTHREELEVPLLLPHRDIATAVGMGPSARHLSAADLAGRIAALPDPAPVTASFLVTVHRPRPA</sequence>
<evidence type="ECO:0000313" key="3">
    <source>
        <dbReference type="Proteomes" id="UP001595847"/>
    </source>
</evidence>
<keyword evidence="2" id="KW-0808">Transferase</keyword>
<evidence type="ECO:0000313" key="2">
    <source>
        <dbReference type="EMBL" id="MFC3996620.1"/>
    </source>
</evidence>
<proteinExistence type="predicted"/>
<dbReference type="CDD" id="cd02440">
    <property type="entry name" value="AdoMet_MTases"/>
    <property type="match status" value="1"/>
</dbReference>
<dbReference type="PIRSF" id="PIRSF018249">
    <property type="entry name" value="MyrA_prd"/>
    <property type="match status" value="1"/>
</dbReference>
<dbReference type="RefSeq" id="WP_378532849.1">
    <property type="nucleotide sequence ID" value="NZ_JBHSBH010000008.1"/>
</dbReference>
<keyword evidence="3" id="KW-1185">Reference proteome</keyword>
<dbReference type="InterPro" id="IPR016718">
    <property type="entry name" value="rRNA_m1G-MeTrfase_A_prd"/>
</dbReference>
<name>A0ABV8FKP6_9ACTN</name>
<gene>
    <name evidence="2" type="ORF">ACFOVU_11890</name>
</gene>
<dbReference type="InterPro" id="IPR029063">
    <property type="entry name" value="SAM-dependent_MTases_sf"/>
</dbReference>
<evidence type="ECO:0000259" key="1">
    <source>
        <dbReference type="Pfam" id="PF21302"/>
    </source>
</evidence>
<dbReference type="Proteomes" id="UP001595847">
    <property type="component" value="Unassembled WGS sequence"/>
</dbReference>
<dbReference type="GO" id="GO:0008168">
    <property type="term" value="F:methyltransferase activity"/>
    <property type="evidence" value="ECO:0007669"/>
    <property type="project" value="UniProtKB-KW"/>
</dbReference>
<accession>A0ABV8FKP6</accession>
<reference evidence="3" key="1">
    <citation type="journal article" date="2019" name="Int. J. Syst. Evol. Microbiol.">
        <title>The Global Catalogue of Microorganisms (GCM) 10K type strain sequencing project: providing services to taxonomists for standard genome sequencing and annotation.</title>
        <authorList>
            <consortium name="The Broad Institute Genomics Platform"/>
            <consortium name="The Broad Institute Genome Sequencing Center for Infectious Disease"/>
            <person name="Wu L."/>
            <person name="Ma J."/>
        </authorList>
    </citation>
    <scope>NUCLEOTIDE SEQUENCE [LARGE SCALE GENOMIC DNA]</scope>
    <source>
        <strain evidence="3">TBRC 1826</strain>
    </source>
</reference>
<organism evidence="2 3">
    <name type="scientific">Nocardiopsis sediminis</name>
    <dbReference type="NCBI Taxonomy" id="1778267"/>
    <lineage>
        <taxon>Bacteria</taxon>
        <taxon>Bacillati</taxon>
        <taxon>Actinomycetota</taxon>
        <taxon>Actinomycetes</taxon>
        <taxon>Streptosporangiales</taxon>
        <taxon>Nocardiopsidaceae</taxon>
        <taxon>Nocardiopsis</taxon>
    </lineage>
</organism>
<dbReference type="InterPro" id="IPR048647">
    <property type="entry name" value="RlmA_N"/>
</dbReference>
<dbReference type="Gene3D" id="3.40.50.150">
    <property type="entry name" value="Vaccinia Virus protein VP39"/>
    <property type="match status" value="1"/>
</dbReference>
<keyword evidence="2" id="KW-0489">Methyltransferase</keyword>
<dbReference type="GO" id="GO:0032259">
    <property type="term" value="P:methylation"/>
    <property type="evidence" value="ECO:0007669"/>
    <property type="project" value="UniProtKB-KW"/>
</dbReference>